<protein>
    <submittedName>
        <fullName evidence="1">Uncharacterized protein</fullName>
    </submittedName>
</protein>
<dbReference type="Proteomes" id="UP001162162">
    <property type="component" value="Unassembled WGS sequence"/>
</dbReference>
<name>A0AAV8YYP0_9CUCU</name>
<dbReference type="EMBL" id="JAPWTK010000032">
    <property type="protein sequence ID" value="KAJ8956171.1"/>
    <property type="molecule type" value="Genomic_DNA"/>
</dbReference>
<proteinExistence type="predicted"/>
<accession>A0AAV8YYP0</accession>
<evidence type="ECO:0000313" key="2">
    <source>
        <dbReference type="Proteomes" id="UP001162162"/>
    </source>
</evidence>
<dbReference type="AlphaFoldDB" id="A0AAV8YYP0"/>
<reference evidence="1" key="1">
    <citation type="journal article" date="2023" name="Insect Mol. Biol.">
        <title>Genome sequencing provides insights into the evolution of gene families encoding plant cell wall-degrading enzymes in longhorned beetles.</title>
        <authorList>
            <person name="Shin N.R."/>
            <person name="Okamura Y."/>
            <person name="Kirsch R."/>
            <person name="Pauchet Y."/>
        </authorList>
    </citation>
    <scope>NUCLEOTIDE SEQUENCE</scope>
    <source>
        <strain evidence="1">AMC_N1</strain>
    </source>
</reference>
<keyword evidence="2" id="KW-1185">Reference proteome</keyword>
<organism evidence="1 2">
    <name type="scientific">Aromia moschata</name>
    <dbReference type="NCBI Taxonomy" id="1265417"/>
    <lineage>
        <taxon>Eukaryota</taxon>
        <taxon>Metazoa</taxon>
        <taxon>Ecdysozoa</taxon>
        <taxon>Arthropoda</taxon>
        <taxon>Hexapoda</taxon>
        <taxon>Insecta</taxon>
        <taxon>Pterygota</taxon>
        <taxon>Neoptera</taxon>
        <taxon>Endopterygota</taxon>
        <taxon>Coleoptera</taxon>
        <taxon>Polyphaga</taxon>
        <taxon>Cucujiformia</taxon>
        <taxon>Chrysomeloidea</taxon>
        <taxon>Cerambycidae</taxon>
        <taxon>Cerambycinae</taxon>
        <taxon>Callichromatini</taxon>
        <taxon>Aromia</taxon>
    </lineage>
</organism>
<evidence type="ECO:0000313" key="1">
    <source>
        <dbReference type="EMBL" id="KAJ8956171.1"/>
    </source>
</evidence>
<sequence>MLMKLLTSLDDGSEELKHYENKTFRALLKDKKTNSKFDSLRFVCHFNEHGRNALSLRSRKY</sequence>
<comment type="caution">
    <text evidence="1">The sequence shown here is derived from an EMBL/GenBank/DDBJ whole genome shotgun (WGS) entry which is preliminary data.</text>
</comment>
<gene>
    <name evidence="1" type="ORF">NQ318_020722</name>
</gene>